<keyword evidence="5" id="KW-1185">Reference proteome</keyword>
<protein>
    <recommendedName>
        <fullName evidence="3">Ricin B lectin domain-containing protein</fullName>
    </recommendedName>
</protein>
<dbReference type="SUPFAM" id="SSF50370">
    <property type="entry name" value="Ricin B-like lectins"/>
    <property type="match status" value="1"/>
</dbReference>
<sequence>MKLLKRKWALVAGVLALISAAAVSVPLLTQTATATAAPFSTTLVSKSSALCADALGGATTRLKLVTSVCTGGAEQAFRFTPVSGKANTFTIGTRNSKKCVDVKGRSKSDNTPITQYTCNGKTNQQFRMRAVSGSGYNLVAVHSRKCVAVRGDAAAPGRTLVQSPCTAKRTWLVPKSTGGTTPSPTSRASASPTASGTSAAPSPTKTSASPTTSPTAPGGCSRSVGSSPVVKKTQVNLGVSVTGYGRQSDTEPLPMAIAATPSGRSWLAWLGTDGKVYLGNLDCSDHLVGTPSSFAGIDLQDVAADANGGVLLLTRKGDCHTGPLCGGSSSPCNTMWMIRFDNSGHQVWEQQVTNLSSSRGGYDDGARFVWWYQHHGRLAYDGTNYAAYFSDAITVQNGRCVDIHQGDRMQVVGPTGALLSGHDSFEVGCSHSWDNHIVWDPRVGHFKMVCATDNNCRIAQPPNYRTVASGTCDGTLFGGDIVLSSNAGYWVGWSQGGHARLDHFSTGASDKTVNTSVATSHPHLVSYGGRMLMAWASGSKMAAQVYHSGTGSTVGSQFTIDVPDHAYMSFKAYSDGSAAYAAAGSTSTSIAIARVMPMS</sequence>
<feature type="signal peptide" evidence="2">
    <location>
        <begin position="1"/>
        <end position="36"/>
    </location>
</feature>
<feature type="region of interest" description="Disordered" evidence="1">
    <location>
        <begin position="171"/>
        <end position="227"/>
    </location>
</feature>
<proteinExistence type="predicted"/>
<dbReference type="InterPro" id="IPR035992">
    <property type="entry name" value="Ricin_B-like_lectins"/>
</dbReference>
<feature type="domain" description="Ricin B lectin" evidence="3">
    <location>
        <begin position="41"/>
        <end position="174"/>
    </location>
</feature>
<dbReference type="Pfam" id="PF14200">
    <property type="entry name" value="RicinB_lectin_2"/>
    <property type="match status" value="1"/>
</dbReference>
<accession>A0A5N8W3L7</accession>
<dbReference type="PROSITE" id="PS50231">
    <property type="entry name" value="RICIN_B_LECTIN"/>
    <property type="match status" value="1"/>
</dbReference>
<dbReference type="EMBL" id="VJZE01000072">
    <property type="protein sequence ID" value="MPY40894.1"/>
    <property type="molecule type" value="Genomic_DNA"/>
</dbReference>
<dbReference type="Proteomes" id="UP000326979">
    <property type="component" value="Unassembled WGS sequence"/>
</dbReference>
<evidence type="ECO:0000259" key="3">
    <source>
        <dbReference type="SMART" id="SM00458"/>
    </source>
</evidence>
<reference evidence="4 5" key="1">
    <citation type="submission" date="2019-07" db="EMBL/GenBank/DDBJ databases">
        <title>New species of Amycolatopsis and Streptomyces.</title>
        <authorList>
            <person name="Duangmal K."/>
            <person name="Teo W.F.A."/>
            <person name="Lipun K."/>
        </authorList>
    </citation>
    <scope>NUCLEOTIDE SEQUENCE [LARGE SCALE GENOMIC DNA]</scope>
    <source>
        <strain evidence="4 5">TISTR 2346</strain>
    </source>
</reference>
<organism evidence="4 5">
    <name type="scientific">Streptomyces phyllanthi</name>
    <dbReference type="NCBI Taxonomy" id="1803180"/>
    <lineage>
        <taxon>Bacteria</taxon>
        <taxon>Bacillati</taxon>
        <taxon>Actinomycetota</taxon>
        <taxon>Actinomycetes</taxon>
        <taxon>Kitasatosporales</taxon>
        <taxon>Streptomycetaceae</taxon>
        <taxon>Streptomyces</taxon>
    </lineage>
</organism>
<keyword evidence="2" id="KW-0732">Signal</keyword>
<dbReference type="AlphaFoldDB" id="A0A5N8W3L7"/>
<dbReference type="CDD" id="cd00161">
    <property type="entry name" value="beta-trefoil_Ricin-like"/>
    <property type="match status" value="1"/>
</dbReference>
<gene>
    <name evidence="4" type="ORF">FNH04_13565</name>
</gene>
<dbReference type="Gene3D" id="2.80.10.50">
    <property type="match status" value="1"/>
</dbReference>
<dbReference type="OrthoDB" id="273314at2"/>
<feature type="compositionally biased region" description="Low complexity" evidence="1">
    <location>
        <begin position="174"/>
        <end position="219"/>
    </location>
</feature>
<evidence type="ECO:0000256" key="2">
    <source>
        <dbReference type="SAM" id="SignalP"/>
    </source>
</evidence>
<evidence type="ECO:0000256" key="1">
    <source>
        <dbReference type="SAM" id="MobiDB-lite"/>
    </source>
</evidence>
<evidence type="ECO:0000313" key="4">
    <source>
        <dbReference type="EMBL" id="MPY40894.1"/>
    </source>
</evidence>
<dbReference type="InterPro" id="IPR000772">
    <property type="entry name" value="Ricin_B_lectin"/>
</dbReference>
<feature type="chain" id="PRO_5025027762" description="Ricin B lectin domain-containing protein" evidence="2">
    <location>
        <begin position="37"/>
        <end position="599"/>
    </location>
</feature>
<dbReference type="SMART" id="SM00458">
    <property type="entry name" value="RICIN"/>
    <property type="match status" value="1"/>
</dbReference>
<comment type="caution">
    <text evidence="4">The sequence shown here is derived from an EMBL/GenBank/DDBJ whole genome shotgun (WGS) entry which is preliminary data.</text>
</comment>
<name>A0A5N8W3L7_9ACTN</name>
<evidence type="ECO:0000313" key="5">
    <source>
        <dbReference type="Proteomes" id="UP000326979"/>
    </source>
</evidence>